<comment type="catalytic activity">
    <reaction evidence="8">
        <text>2 H2O2 = O2 + 2 H2O</text>
        <dbReference type="Rhea" id="RHEA:20309"/>
        <dbReference type="ChEBI" id="CHEBI:15377"/>
        <dbReference type="ChEBI" id="CHEBI:15379"/>
        <dbReference type="ChEBI" id="CHEBI:16240"/>
        <dbReference type="EC" id="1.11.1.21"/>
    </reaction>
</comment>
<evidence type="ECO:0000256" key="9">
    <source>
        <dbReference type="RuleBase" id="RU004241"/>
    </source>
</evidence>
<dbReference type="PANTHER" id="PTHR30555:SF0">
    <property type="entry name" value="CATALASE-PEROXIDASE"/>
    <property type="match status" value="1"/>
</dbReference>
<evidence type="ECO:0000313" key="13">
    <source>
        <dbReference type="Proteomes" id="UP001189429"/>
    </source>
</evidence>
<keyword evidence="6" id="KW-0408">Iron</keyword>
<dbReference type="Gene3D" id="1.10.420.10">
    <property type="entry name" value="Peroxidase, domain 2"/>
    <property type="match status" value="6"/>
</dbReference>
<name>A0ABN9Y2B7_9DINO</name>
<evidence type="ECO:0000259" key="11">
    <source>
        <dbReference type="PROSITE" id="PS50873"/>
    </source>
</evidence>
<evidence type="ECO:0000256" key="5">
    <source>
        <dbReference type="ARBA" id="ARBA00023002"/>
    </source>
</evidence>
<organism evidence="12 13">
    <name type="scientific">Prorocentrum cordatum</name>
    <dbReference type="NCBI Taxonomy" id="2364126"/>
    <lineage>
        <taxon>Eukaryota</taxon>
        <taxon>Sar</taxon>
        <taxon>Alveolata</taxon>
        <taxon>Dinophyceae</taxon>
        <taxon>Prorocentrales</taxon>
        <taxon>Prorocentraceae</taxon>
        <taxon>Prorocentrum</taxon>
    </lineage>
</organism>
<evidence type="ECO:0000256" key="2">
    <source>
        <dbReference type="ARBA" id="ARBA00022559"/>
    </source>
</evidence>
<dbReference type="PROSITE" id="PS50873">
    <property type="entry name" value="PEROXIDASE_4"/>
    <property type="match status" value="1"/>
</dbReference>
<evidence type="ECO:0000256" key="6">
    <source>
        <dbReference type="ARBA" id="ARBA00023004"/>
    </source>
</evidence>
<dbReference type="Pfam" id="PF00141">
    <property type="entry name" value="peroxidase"/>
    <property type="match status" value="3"/>
</dbReference>
<evidence type="ECO:0000256" key="8">
    <source>
        <dbReference type="ARBA" id="ARBA00049145"/>
    </source>
</evidence>
<feature type="region of interest" description="Disordered" evidence="10">
    <location>
        <begin position="16"/>
        <end position="35"/>
    </location>
</feature>
<comment type="similarity">
    <text evidence="9">Belongs to the peroxidase family.</text>
</comment>
<feature type="non-terminal residue" evidence="12">
    <location>
        <position position="1"/>
    </location>
</feature>
<keyword evidence="13" id="KW-1185">Reference proteome</keyword>
<feature type="domain" description="Plant heme peroxidase family profile" evidence="11">
    <location>
        <begin position="403"/>
        <end position="633"/>
    </location>
</feature>
<dbReference type="SUPFAM" id="SSF48113">
    <property type="entry name" value="Heme-dependent peroxidases"/>
    <property type="match status" value="3"/>
</dbReference>
<proteinExistence type="inferred from homology"/>
<gene>
    <name evidence="12" type="ORF">PCOR1329_LOCUS81741</name>
</gene>
<dbReference type="InterPro" id="IPR002016">
    <property type="entry name" value="Haem_peroxidase"/>
</dbReference>
<keyword evidence="3" id="KW-0349">Heme</keyword>
<dbReference type="InterPro" id="IPR000763">
    <property type="entry name" value="Catalase_peroxidase"/>
</dbReference>
<evidence type="ECO:0000256" key="1">
    <source>
        <dbReference type="ARBA" id="ARBA00001970"/>
    </source>
</evidence>
<reference evidence="12" key="1">
    <citation type="submission" date="2023-10" db="EMBL/GenBank/DDBJ databases">
        <authorList>
            <person name="Chen Y."/>
            <person name="Shah S."/>
            <person name="Dougan E. K."/>
            <person name="Thang M."/>
            <person name="Chan C."/>
        </authorList>
    </citation>
    <scope>NUCLEOTIDE SEQUENCE [LARGE SCALE GENOMIC DNA]</scope>
</reference>
<keyword evidence="2" id="KW-0575">Peroxidase</keyword>
<evidence type="ECO:0000313" key="12">
    <source>
        <dbReference type="EMBL" id="CAK0906427.1"/>
    </source>
</evidence>
<evidence type="ECO:0000256" key="4">
    <source>
        <dbReference type="ARBA" id="ARBA00022723"/>
    </source>
</evidence>
<keyword evidence="4" id="KW-0479">Metal-binding</keyword>
<dbReference type="Proteomes" id="UP001189429">
    <property type="component" value="Unassembled WGS sequence"/>
</dbReference>
<keyword evidence="7" id="KW-0376">Hydrogen peroxide</keyword>
<comment type="cofactor">
    <cofactor evidence="1">
        <name>heme b</name>
        <dbReference type="ChEBI" id="CHEBI:60344"/>
    </cofactor>
</comment>
<dbReference type="EMBL" id="CAUYUJ010021688">
    <property type="protein sequence ID" value="CAK0906427.1"/>
    <property type="molecule type" value="Genomic_DNA"/>
</dbReference>
<dbReference type="InterPro" id="IPR010255">
    <property type="entry name" value="Haem_peroxidase_sf"/>
</dbReference>
<protein>
    <recommendedName>
        <fullName evidence="11">Plant heme peroxidase family profile domain-containing protein</fullName>
    </recommendedName>
</protein>
<evidence type="ECO:0000256" key="3">
    <source>
        <dbReference type="ARBA" id="ARBA00022617"/>
    </source>
</evidence>
<sequence length="688" mass="74425">EPMGAVKVGLIYVNPEGPLNDPNDLNSGQNPDPEKSAVEIREVFGRMGMNDSETASLIAGGHAFGKCHGAGVMTSGFEGPWTTTPSQWTNQFLTGMLDEEWEQVATPSGSAVQWQTKDRTSILAGTMRLTADLALVNDDAYLALAKHWVCDQQKLDIAFAASWKKLVESGGGWLPVEDRRCEPESKVTWPVTLTSEECLAMDINQRAVYRHMPLTTLGHGAGGTLHKSAATQHACMIEAGSIEVFHKEPMGAVKVGLIYVNPEGPLNDPNDLNSGQNPDPEKSAVEIREVFGRMGMNDSETASLIAGGHAFGKCHGAGVMTSGFEGPWTTTPSQWTNQFLTGMLDEEWEQVATPSGSAVQWQTKDRTSILAGTMRLTADLALVSDDAYLALAKHWVCDQQKLDIAFAASWKKLVESGGGWLPVEDRSDIFGVTDSWQDTDCVVQGNCQEPMGAVKVGLIYVNPEGPLNDPNDLNSGQNPDPEKSAVEIREVFGRMGMNDSETASLIAGGHAFGKCHGAGVMTSGFEGPWTTTPSQWTNQFLTGMLDEEWEQVATPSGSAVQWQTKDRTSILAGTMRLTADLALVNDDAYLALAKHWVCDQQKLDIAFAASWKKLVESGGGWLPVEDRRCEPESKATGQQTDPQKNFHSVCATTTTDDSQEASTATKFCLSFLAVVFTPFSLGVHSWLA</sequence>
<dbReference type="PANTHER" id="PTHR30555">
    <property type="entry name" value="HYDROPEROXIDASE I, BIFUNCTIONAL CATALASE-PEROXIDASE"/>
    <property type="match status" value="1"/>
</dbReference>
<evidence type="ECO:0000256" key="10">
    <source>
        <dbReference type="SAM" id="MobiDB-lite"/>
    </source>
</evidence>
<keyword evidence="5" id="KW-0560">Oxidoreductase</keyword>
<comment type="caution">
    <text evidence="12">The sequence shown here is derived from an EMBL/GenBank/DDBJ whole genome shotgun (WGS) entry which is preliminary data.</text>
</comment>
<evidence type="ECO:0000256" key="7">
    <source>
        <dbReference type="ARBA" id="ARBA00023324"/>
    </source>
</evidence>
<accession>A0ABN9Y2B7</accession>